<dbReference type="AlphaFoldDB" id="A0A6J1J0C6"/>
<dbReference type="Proteomes" id="UP000504608">
    <property type="component" value="Unplaced"/>
</dbReference>
<feature type="transmembrane region" description="Helical" evidence="2">
    <location>
        <begin position="388"/>
        <end position="407"/>
    </location>
</feature>
<organism evidence="3 4">
    <name type="scientific">Cucurbita maxima</name>
    <name type="common">Pumpkin</name>
    <name type="synonym">Winter squash</name>
    <dbReference type="NCBI Taxonomy" id="3661"/>
    <lineage>
        <taxon>Eukaryota</taxon>
        <taxon>Viridiplantae</taxon>
        <taxon>Streptophyta</taxon>
        <taxon>Embryophyta</taxon>
        <taxon>Tracheophyta</taxon>
        <taxon>Spermatophyta</taxon>
        <taxon>Magnoliopsida</taxon>
        <taxon>eudicotyledons</taxon>
        <taxon>Gunneridae</taxon>
        <taxon>Pentapetalae</taxon>
        <taxon>rosids</taxon>
        <taxon>fabids</taxon>
        <taxon>Cucurbitales</taxon>
        <taxon>Cucurbitaceae</taxon>
        <taxon>Cucurbiteae</taxon>
        <taxon>Cucurbita</taxon>
    </lineage>
</organism>
<dbReference type="PANTHER" id="PTHR33868:SF2">
    <property type="entry name" value="EXPRESSED PROTEIN"/>
    <property type="match status" value="1"/>
</dbReference>
<feature type="transmembrane region" description="Helical" evidence="2">
    <location>
        <begin position="428"/>
        <end position="452"/>
    </location>
</feature>
<dbReference type="GeneID" id="111480116"/>
<keyword evidence="2" id="KW-0812">Transmembrane</keyword>
<feature type="region of interest" description="Disordered" evidence="1">
    <location>
        <begin position="106"/>
        <end position="136"/>
    </location>
</feature>
<sequence>MAAAEARAGFQRTVNRCFVQEDAKRAPRLACCQSSSSTSSKQVESEPANPAADGPHQPSIGFIMPFTRPSSYSNLLPDSKWWLQMQSSYGYQKIFTPEDINPLEAANETSKSGTEKSCTSSDVHPPGGSNTVCGTDDISRSSLDTDHGGSALCIKTLDGRGPQDMKTDFECLDKDSFNRKTVSKNQDECYLDPDSLWMQEGKTEPWWWITDKDELAYWVAQKSLDHIENCDLPPPKKTCLNIKTYPNAQKQCYEHDTIWVSSFESDHQNCGLEFCPLSKTRRNLGASIKQGNVPRGSLKYLSCTNPNNLTKTIQTSEDNTSKAELMDALLHSQTRAREAEIAAKRAYEEKEHVVELFFRQASQLFAYKQWFQLLQLERLQIKKKDHPMSTLFPLVLPWMSYKNMVSMKRRRRFSKQKRVEPNLHRGDISTYAVAFVLGLSLVSAGLLLGWTVGGCFLLSRPSLNELVLEEKIN</sequence>
<proteinExistence type="predicted"/>
<feature type="region of interest" description="Disordered" evidence="1">
    <location>
        <begin position="29"/>
        <end position="58"/>
    </location>
</feature>
<evidence type="ECO:0000313" key="3">
    <source>
        <dbReference type="Proteomes" id="UP000504608"/>
    </source>
</evidence>
<evidence type="ECO:0000313" key="4">
    <source>
        <dbReference type="RefSeq" id="XP_022980844.1"/>
    </source>
</evidence>
<keyword evidence="2" id="KW-0472">Membrane</keyword>
<dbReference type="RefSeq" id="XP_022980844.1">
    <property type="nucleotide sequence ID" value="XM_023125076.1"/>
</dbReference>
<keyword evidence="3" id="KW-1185">Reference proteome</keyword>
<reference evidence="4 5" key="1">
    <citation type="submission" date="2025-04" db="UniProtKB">
        <authorList>
            <consortium name="RefSeq"/>
        </authorList>
    </citation>
    <scope>IDENTIFICATION</scope>
    <source>
        <tissue evidence="4 5">Young leaves</tissue>
    </source>
</reference>
<feature type="compositionally biased region" description="Polar residues" evidence="1">
    <location>
        <begin position="107"/>
        <end position="133"/>
    </location>
</feature>
<dbReference type="PANTHER" id="PTHR33868">
    <property type="entry name" value="EXPRESSED PROTEIN"/>
    <property type="match status" value="1"/>
</dbReference>
<protein>
    <submittedName>
        <fullName evidence="4 5">Uncharacterized protein LOC111480116 isoform X1</fullName>
    </submittedName>
</protein>
<accession>A0A6J1J0C6</accession>
<evidence type="ECO:0000256" key="1">
    <source>
        <dbReference type="SAM" id="MobiDB-lite"/>
    </source>
</evidence>
<dbReference type="OrthoDB" id="1920951at2759"/>
<evidence type="ECO:0000313" key="5">
    <source>
        <dbReference type="RefSeq" id="XP_022980846.1"/>
    </source>
</evidence>
<dbReference type="KEGG" id="cmax:111480116"/>
<dbReference type="RefSeq" id="XP_022980846.1">
    <property type="nucleotide sequence ID" value="XM_023125078.1"/>
</dbReference>
<gene>
    <name evidence="4 5" type="primary">LOC111480116</name>
</gene>
<evidence type="ECO:0000256" key="2">
    <source>
        <dbReference type="SAM" id="Phobius"/>
    </source>
</evidence>
<keyword evidence="2" id="KW-1133">Transmembrane helix</keyword>
<name>A0A6J1J0C6_CUCMA</name>